<organism evidence="1 2">
    <name type="scientific">Lonsdalea iberica</name>
    <dbReference type="NCBI Taxonomy" id="1082703"/>
    <lineage>
        <taxon>Bacteria</taxon>
        <taxon>Pseudomonadati</taxon>
        <taxon>Pseudomonadota</taxon>
        <taxon>Gammaproteobacteria</taxon>
        <taxon>Enterobacterales</taxon>
        <taxon>Pectobacteriaceae</taxon>
        <taxon>Lonsdalea</taxon>
    </lineage>
</organism>
<proteinExistence type="predicted"/>
<dbReference type="EMBL" id="LUTP01000038">
    <property type="protein sequence ID" value="OSN04235.1"/>
    <property type="molecule type" value="Genomic_DNA"/>
</dbReference>
<dbReference type="AlphaFoldDB" id="A0A1X3RR40"/>
<reference evidence="1 2" key="1">
    <citation type="submission" date="2016-02" db="EMBL/GenBank/DDBJ databases">
        <title>Species-wide whole genome sequencing reveals diversity, host range in Lonsdalea quercina.</title>
        <authorList>
            <person name="Li Y."/>
        </authorList>
    </citation>
    <scope>NUCLEOTIDE SEQUENCE [LARGE SCALE GENOMIC DNA]</scope>
    <source>
        <strain evidence="1 2">LMG 26264</strain>
    </source>
</reference>
<evidence type="ECO:0000313" key="2">
    <source>
        <dbReference type="Proteomes" id="UP000194020"/>
    </source>
</evidence>
<gene>
    <name evidence="1" type="ORF">AU511_12980</name>
</gene>
<sequence length="109" mass="12117">MTHRLRRQHRRGAGIAPHGHVVFHFVVGVTRDDAQAFGKQRPGFQLLGLHFALPAMLRVATSLCAISYTAAVYKALVPGGQMTLPGISCIQKGFLYDSNYHYRHGERLC</sequence>
<accession>A0A1X3RR40</accession>
<comment type="caution">
    <text evidence="1">The sequence shown here is derived from an EMBL/GenBank/DDBJ whole genome shotgun (WGS) entry which is preliminary data.</text>
</comment>
<dbReference type="Proteomes" id="UP000194020">
    <property type="component" value="Unassembled WGS sequence"/>
</dbReference>
<evidence type="ECO:0000313" key="1">
    <source>
        <dbReference type="EMBL" id="OSN04235.1"/>
    </source>
</evidence>
<protein>
    <submittedName>
        <fullName evidence="1">Uncharacterized protein</fullName>
    </submittedName>
</protein>
<dbReference type="RefSeq" id="WP_094109963.1">
    <property type="nucleotide sequence ID" value="NZ_LUTP01000038.1"/>
</dbReference>
<name>A0A1X3RR40_9GAMM</name>